<reference evidence="2" key="1">
    <citation type="submission" date="2018-05" db="EMBL/GenBank/DDBJ databases">
        <authorList>
            <person name="Lanie J.A."/>
            <person name="Ng W.-L."/>
            <person name="Kazmierczak K.M."/>
            <person name="Andrzejewski T.M."/>
            <person name="Davidsen T.M."/>
            <person name="Wayne K.J."/>
            <person name="Tettelin H."/>
            <person name="Glass J.I."/>
            <person name="Rusch D."/>
            <person name="Podicherti R."/>
            <person name="Tsui H.-C.T."/>
            <person name="Winkler M.E."/>
        </authorList>
    </citation>
    <scope>NUCLEOTIDE SEQUENCE</scope>
</reference>
<keyword evidence="1" id="KW-0472">Membrane</keyword>
<keyword evidence="1" id="KW-0812">Transmembrane</keyword>
<proteinExistence type="predicted"/>
<name>A0A382Q759_9ZZZZ</name>
<evidence type="ECO:0008006" key="3">
    <source>
        <dbReference type="Google" id="ProtNLM"/>
    </source>
</evidence>
<gene>
    <name evidence="2" type="ORF">METZ01_LOCUS333731</name>
</gene>
<evidence type="ECO:0000313" key="2">
    <source>
        <dbReference type="EMBL" id="SVC80877.1"/>
    </source>
</evidence>
<feature type="transmembrane region" description="Helical" evidence="1">
    <location>
        <begin position="20"/>
        <end position="41"/>
    </location>
</feature>
<organism evidence="2">
    <name type="scientific">marine metagenome</name>
    <dbReference type="NCBI Taxonomy" id="408172"/>
    <lineage>
        <taxon>unclassified sequences</taxon>
        <taxon>metagenomes</taxon>
        <taxon>ecological metagenomes</taxon>
    </lineage>
</organism>
<feature type="non-terminal residue" evidence="2">
    <location>
        <position position="55"/>
    </location>
</feature>
<dbReference type="EMBL" id="UINC01112145">
    <property type="protein sequence ID" value="SVC80877.1"/>
    <property type="molecule type" value="Genomic_DNA"/>
</dbReference>
<protein>
    <recommendedName>
        <fullName evidence="3">RDD domain-containing protein</fullName>
    </recommendedName>
</protein>
<dbReference type="AlphaFoldDB" id="A0A382Q759"/>
<accession>A0A382Q759</accession>
<evidence type="ECO:0000256" key="1">
    <source>
        <dbReference type="SAM" id="Phobius"/>
    </source>
</evidence>
<keyword evidence="1" id="KW-1133">Transmembrane helix</keyword>
<sequence>MENDKQYKFFDRGILKEWYFKKGLILIDVFIIVALIQYFVFDGSFNDMVLWIKGF</sequence>